<keyword evidence="4" id="KW-0496">Mitochondrion</keyword>
<dbReference type="GO" id="GO:0008637">
    <property type="term" value="P:apoptotic mitochondrial changes"/>
    <property type="evidence" value="ECO:0007669"/>
    <property type="project" value="TreeGrafter"/>
</dbReference>
<keyword evidence="3" id="KW-0053">Apoptosis</keyword>
<dbReference type="InterPro" id="IPR024579">
    <property type="entry name" value="Bcl2-int_killer"/>
</dbReference>
<dbReference type="GO" id="GO:0016020">
    <property type="term" value="C:membrane"/>
    <property type="evidence" value="ECO:0007669"/>
    <property type="project" value="UniProtKB-SubCell"/>
</dbReference>
<organism evidence="6 7">
    <name type="scientific">Sciurus vulgaris</name>
    <name type="common">Eurasian red squirrel</name>
    <dbReference type="NCBI Taxonomy" id="55149"/>
    <lineage>
        <taxon>Eukaryota</taxon>
        <taxon>Metazoa</taxon>
        <taxon>Chordata</taxon>
        <taxon>Craniata</taxon>
        <taxon>Vertebrata</taxon>
        <taxon>Euteleostomi</taxon>
        <taxon>Mammalia</taxon>
        <taxon>Eutheria</taxon>
        <taxon>Euarchontoglires</taxon>
        <taxon>Glires</taxon>
        <taxon>Rodentia</taxon>
        <taxon>Sciuromorpha</taxon>
        <taxon>Sciuridae</taxon>
        <taxon>Sciurinae</taxon>
        <taxon>Sciurini</taxon>
        <taxon>Sciurus</taxon>
    </lineage>
</organism>
<keyword evidence="7" id="KW-1185">Reference proteome</keyword>
<evidence type="ECO:0000256" key="1">
    <source>
        <dbReference type="ARBA" id="ARBA00004173"/>
    </source>
</evidence>
<protein>
    <submittedName>
        <fullName evidence="6">Uncharacterized protein</fullName>
    </submittedName>
</protein>
<dbReference type="PANTHER" id="PTHR15018:SF1">
    <property type="entry name" value="BCL-2-INTERACTING KILLER"/>
    <property type="match status" value="1"/>
</dbReference>
<evidence type="ECO:0000313" key="6">
    <source>
        <dbReference type="Ensembl" id="ENSSVLP00005005616.1"/>
    </source>
</evidence>
<evidence type="ECO:0000256" key="2">
    <source>
        <dbReference type="ARBA" id="ARBA00004370"/>
    </source>
</evidence>
<keyword evidence="5" id="KW-0472">Membrane</keyword>
<evidence type="ECO:0000256" key="5">
    <source>
        <dbReference type="ARBA" id="ARBA00023136"/>
    </source>
</evidence>
<dbReference type="PROSITE" id="PS01259">
    <property type="entry name" value="BH3"/>
    <property type="match status" value="1"/>
</dbReference>
<evidence type="ECO:0000313" key="7">
    <source>
        <dbReference type="Proteomes" id="UP000694564"/>
    </source>
</evidence>
<comment type="subcellular location">
    <subcellularLocation>
        <location evidence="2">Membrane</location>
    </subcellularLocation>
    <subcellularLocation>
        <location evidence="1">Mitochondrion</location>
    </subcellularLocation>
</comment>
<sequence>MSEARPVSRNLLVESLLYAQPPGPLLAAGAPGMTEAEGDPDLVECLEGSNQVALRLACIGDEMDLRLRGPRLAQLPGMAMHSLAVSYSQAGVGGVLRSLTHGLASLREHLRSWRPMAPSTRVRTSRLQARLGPCWPGCLSSLDTSWYATPPPCHLLSQLLGPAGPDRAVLLPQESCPLADAVPSATTLGPLPLLSSPS</sequence>
<dbReference type="GO" id="GO:0005739">
    <property type="term" value="C:mitochondrion"/>
    <property type="evidence" value="ECO:0007669"/>
    <property type="project" value="UniProtKB-SubCell"/>
</dbReference>
<dbReference type="GO" id="GO:0008584">
    <property type="term" value="P:male gonad development"/>
    <property type="evidence" value="ECO:0007669"/>
    <property type="project" value="TreeGrafter"/>
</dbReference>
<evidence type="ECO:0000256" key="4">
    <source>
        <dbReference type="ARBA" id="ARBA00023128"/>
    </source>
</evidence>
<dbReference type="Pfam" id="PF12201">
    <property type="entry name" value="bcl-2I13"/>
    <property type="match status" value="1"/>
</dbReference>
<dbReference type="InterPro" id="IPR020728">
    <property type="entry name" value="Bcl2_BH3_motif_CS"/>
</dbReference>
<dbReference type="Proteomes" id="UP000694564">
    <property type="component" value="Chromosome 5"/>
</dbReference>
<accession>A0A8D2B0I5</accession>
<dbReference type="AlphaFoldDB" id="A0A8D2B0I5"/>
<reference evidence="6" key="1">
    <citation type="submission" date="2025-08" db="UniProtKB">
        <authorList>
            <consortium name="Ensembl"/>
        </authorList>
    </citation>
    <scope>IDENTIFICATION</scope>
</reference>
<evidence type="ECO:0000256" key="3">
    <source>
        <dbReference type="ARBA" id="ARBA00022703"/>
    </source>
</evidence>
<proteinExistence type="predicted"/>
<dbReference type="Ensembl" id="ENSSVLT00005006239.1">
    <property type="protein sequence ID" value="ENSSVLP00005005616.1"/>
    <property type="gene ID" value="ENSSVLG00005004532.1"/>
</dbReference>
<dbReference type="GeneTree" id="ENSGT00530000064453"/>
<dbReference type="PANTHER" id="PTHR15018">
    <property type="entry name" value="BCL-2-INTERACTING KILLER"/>
    <property type="match status" value="1"/>
</dbReference>
<dbReference type="GO" id="GO:0042981">
    <property type="term" value="P:regulation of apoptotic process"/>
    <property type="evidence" value="ECO:0007669"/>
    <property type="project" value="InterPro"/>
</dbReference>
<name>A0A8D2B0I5_SCIVU</name>
<reference evidence="6" key="2">
    <citation type="submission" date="2025-09" db="UniProtKB">
        <authorList>
            <consortium name="Ensembl"/>
        </authorList>
    </citation>
    <scope>IDENTIFICATION</scope>
</reference>